<feature type="compositionally biased region" description="Low complexity" evidence="1">
    <location>
        <begin position="117"/>
        <end position="138"/>
    </location>
</feature>
<sequence>MPARRGYGLLWEYSELRSWASRLRDDLGEQVDRMSDAQVITSYGQQYVEPLILIEFDDTGVITAGPVLLRQRLEAMNQLGEDNFAEEAIAQVPQNEQDPAGEAVAEEAPDREEPAQEEPAQAEPAENAPAEDAPADDVPPGREEPEEDGGNAEAPQVFPNNGTRLQADAFSTTDKGKPSVWICHQQYRQTK</sequence>
<evidence type="ECO:0000313" key="3">
    <source>
        <dbReference type="Proteomes" id="UP000572268"/>
    </source>
</evidence>
<feature type="non-terminal residue" evidence="2">
    <location>
        <position position="191"/>
    </location>
</feature>
<accession>A0A7J6KJW4</accession>
<gene>
    <name evidence="2" type="ORF">FOL46_004004</name>
</gene>
<reference evidence="2 3" key="1">
    <citation type="submission" date="2020-04" db="EMBL/GenBank/DDBJ databases">
        <title>Perkinsus olseni comparative genomics.</title>
        <authorList>
            <person name="Bogema D.R."/>
        </authorList>
    </citation>
    <scope>NUCLEOTIDE SEQUENCE [LARGE SCALE GENOMIC DNA]</scope>
    <source>
        <strain evidence="2">ATCC PRA-31</strain>
    </source>
</reference>
<dbReference type="AlphaFoldDB" id="A0A7J6KJW4"/>
<comment type="caution">
    <text evidence="2">The sequence shown here is derived from an EMBL/GenBank/DDBJ whole genome shotgun (WGS) entry which is preliminary data.</text>
</comment>
<protein>
    <submittedName>
        <fullName evidence="2">Uncharacterized protein</fullName>
    </submittedName>
</protein>
<evidence type="ECO:0000313" key="2">
    <source>
        <dbReference type="EMBL" id="KAF4647593.1"/>
    </source>
</evidence>
<dbReference type="EMBL" id="JABANN010002496">
    <property type="protein sequence ID" value="KAF4647593.1"/>
    <property type="molecule type" value="Genomic_DNA"/>
</dbReference>
<feature type="region of interest" description="Disordered" evidence="1">
    <location>
        <begin position="90"/>
        <end position="179"/>
    </location>
</feature>
<organism evidence="2 3">
    <name type="scientific">Perkinsus olseni</name>
    <name type="common">Perkinsus atlanticus</name>
    <dbReference type="NCBI Taxonomy" id="32597"/>
    <lineage>
        <taxon>Eukaryota</taxon>
        <taxon>Sar</taxon>
        <taxon>Alveolata</taxon>
        <taxon>Perkinsozoa</taxon>
        <taxon>Perkinsea</taxon>
        <taxon>Perkinsida</taxon>
        <taxon>Perkinsidae</taxon>
        <taxon>Perkinsus</taxon>
    </lineage>
</organism>
<feature type="compositionally biased region" description="Polar residues" evidence="1">
    <location>
        <begin position="158"/>
        <end position="173"/>
    </location>
</feature>
<name>A0A7J6KJW4_PEROL</name>
<evidence type="ECO:0000256" key="1">
    <source>
        <dbReference type="SAM" id="MobiDB-lite"/>
    </source>
</evidence>
<dbReference type="Proteomes" id="UP000572268">
    <property type="component" value="Unassembled WGS sequence"/>
</dbReference>
<proteinExistence type="predicted"/>